<dbReference type="AlphaFoldDB" id="A0AAN8WJW5"/>
<evidence type="ECO:0000256" key="1">
    <source>
        <dbReference type="SAM" id="MobiDB-lite"/>
    </source>
</evidence>
<feature type="region of interest" description="Disordered" evidence="1">
    <location>
        <begin position="288"/>
        <end position="311"/>
    </location>
</feature>
<name>A0AAN8WJW5_HALRR</name>
<keyword evidence="3" id="KW-1185">Reference proteome</keyword>
<dbReference type="Proteomes" id="UP001381693">
    <property type="component" value="Unassembled WGS sequence"/>
</dbReference>
<dbReference type="EMBL" id="JAXCGZ010018628">
    <property type="protein sequence ID" value="KAK7067381.1"/>
    <property type="molecule type" value="Genomic_DNA"/>
</dbReference>
<evidence type="ECO:0000313" key="2">
    <source>
        <dbReference type="EMBL" id="KAK7067381.1"/>
    </source>
</evidence>
<sequence>MLDLRLSHGPPRVCKDIFEIGDRRKNMSKMTDLCIRVISKAKKKKKTFLRSLYYEVLAYESPSMVRKTSSGNGISGSNVTIADEWRFQQARGQFSHMPCRLRDYSAREVEHCVAQRRKTSKGRTHLLYIGDSRIRQHVEVMLDHLRDLDLKITTYKGEVLTVEEFLGDKGMSQWQKYKHNFRVESLKASGFIIDFNWAAYVDWGDEPKSLNESLSYRVKRILPKTELNPGISESGYEKNNSQSQFMERGIFSSSSAEGVISKNKISALLDVHTPVDVLPKLQSGNIQSRRKNVMKADSKTSDNSKSSSNNSTRVGAINLLERLNSAPWESLPDIVFINAGVWLLDEDYLTILEHLDFSSVVVSKTLKSLLQRLAERTTVVWLAPDPLKEHVQHFTGRRGIYTHQTNTLLEWLLNAQALLQPPGVLFWDSFLPIAYAADQDCMHLRSQNVDLKHIPRYHMFQQLISWHCLERYHIGFEALSVAVQMALNHICNPYLDNGYCCSEFSKP</sequence>
<organism evidence="2 3">
    <name type="scientific">Halocaridina rubra</name>
    <name type="common">Hawaiian red shrimp</name>
    <dbReference type="NCBI Taxonomy" id="373956"/>
    <lineage>
        <taxon>Eukaryota</taxon>
        <taxon>Metazoa</taxon>
        <taxon>Ecdysozoa</taxon>
        <taxon>Arthropoda</taxon>
        <taxon>Crustacea</taxon>
        <taxon>Multicrustacea</taxon>
        <taxon>Malacostraca</taxon>
        <taxon>Eumalacostraca</taxon>
        <taxon>Eucarida</taxon>
        <taxon>Decapoda</taxon>
        <taxon>Pleocyemata</taxon>
        <taxon>Caridea</taxon>
        <taxon>Atyoidea</taxon>
        <taxon>Atyidae</taxon>
        <taxon>Halocaridina</taxon>
    </lineage>
</organism>
<protein>
    <submittedName>
        <fullName evidence="2">Uncharacterized protein</fullName>
    </submittedName>
</protein>
<accession>A0AAN8WJW5</accession>
<reference evidence="2 3" key="1">
    <citation type="submission" date="2023-11" db="EMBL/GenBank/DDBJ databases">
        <title>Halocaridina rubra genome assembly.</title>
        <authorList>
            <person name="Smith C."/>
        </authorList>
    </citation>
    <scope>NUCLEOTIDE SEQUENCE [LARGE SCALE GENOMIC DNA]</scope>
    <source>
        <strain evidence="2">EP-1</strain>
        <tissue evidence="2">Whole</tissue>
    </source>
</reference>
<gene>
    <name evidence="2" type="ORF">SK128_008879</name>
</gene>
<comment type="caution">
    <text evidence="2">The sequence shown here is derived from an EMBL/GenBank/DDBJ whole genome shotgun (WGS) entry which is preliminary data.</text>
</comment>
<proteinExistence type="predicted"/>
<evidence type="ECO:0000313" key="3">
    <source>
        <dbReference type="Proteomes" id="UP001381693"/>
    </source>
</evidence>